<dbReference type="CDD" id="cd00077">
    <property type="entry name" value="HDc"/>
    <property type="match status" value="1"/>
</dbReference>
<evidence type="ECO:0000259" key="1">
    <source>
        <dbReference type="SMART" id="SM00471"/>
    </source>
</evidence>
<dbReference type="AlphaFoldDB" id="L8JM88"/>
<evidence type="ECO:0000313" key="2">
    <source>
        <dbReference type="EMBL" id="ELR68639.1"/>
    </source>
</evidence>
<accession>L8JM88</accession>
<sequence length="183" mass="21582">MEERLNKIRSFAEHAHGDQMRRYSDEKYIRHPERVMELCREHTQDHTILAAALLHDVLEDTEVTEQEIASFLIEVMETYEAERTVRLVVDLTDIYIKKDYPHLNRKKRKRKEAERLGKAHPDAQTVKYADIIDNTVDLAENDEDFARVFLKEAQLILSKMHDGHPGLRKKARETVEHYSSLVF</sequence>
<comment type="caution">
    <text evidence="2">The sequence shown here is derived from an EMBL/GenBank/DDBJ whole genome shotgun (WGS) entry which is preliminary data.</text>
</comment>
<dbReference type="RefSeq" id="WP_009583076.1">
    <property type="nucleotide sequence ID" value="NZ_AMZN01000101.1"/>
</dbReference>
<protein>
    <submittedName>
        <fullName evidence="2">Metal dependent phosphohydrolase</fullName>
    </submittedName>
</protein>
<dbReference type="SMART" id="SM00471">
    <property type="entry name" value="HDc"/>
    <property type="match status" value="1"/>
</dbReference>
<dbReference type="SUPFAM" id="SSF109604">
    <property type="entry name" value="HD-domain/PDEase-like"/>
    <property type="match status" value="1"/>
</dbReference>
<proteinExistence type="predicted"/>
<dbReference type="InterPro" id="IPR003607">
    <property type="entry name" value="HD/PDEase_dom"/>
</dbReference>
<gene>
    <name evidence="2" type="ORF">C900_00183</name>
</gene>
<evidence type="ECO:0000313" key="3">
    <source>
        <dbReference type="Proteomes" id="UP000011135"/>
    </source>
</evidence>
<dbReference type="eggNOG" id="COG0317">
    <property type="taxonomic scope" value="Bacteria"/>
</dbReference>
<name>L8JM88_9BACT</name>
<dbReference type="GO" id="GO:0008893">
    <property type="term" value="F:guanosine-3',5'-bis(diphosphate) 3'-diphosphatase activity"/>
    <property type="evidence" value="ECO:0007669"/>
    <property type="project" value="TreeGrafter"/>
</dbReference>
<dbReference type="EMBL" id="AMZN01000101">
    <property type="protein sequence ID" value="ELR68639.1"/>
    <property type="molecule type" value="Genomic_DNA"/>
</dbReference>
<dbReference type="Gene3D" id="1.10.3210.10">
    <property type="entry name" value="Hypothetical protein af1432"/>
    <property type="match status" value="1"/>
</dbReference>
<dbReference type="Pfam" id="PF13328">
    <property type="entry name" value="HD_4"/>
    <property type="match status" value="1"/>
</dbReference>
<dbReference type="OrthoDB" id="9802385at2"/>
<feature type="domain" description="HD/PDEase" evidence="1">
    <location>
        <begin position="24"/>
        <end position="144"/>
    </location>
</feature>
<dbReference type="Proteomes" id="UP000011135">
    <property type="component" value="Unassembled WGS sequence"/>
</dbReference>
<dbReference type="PANTHER" id="PTHR46246">
    <property type="entry name" value="GUANOSINE-3',5'-BIS(DIPHOSPHATE) 3'-PYROPHOSPHOHYDROLASE MESH1"/>
    <property type="match status" value="1"/>
</dbReference>
<organism evidence="2 3">
    <name type="scientific">Fulvivirga imtechensis AK7</name>
    <dbReference type="NCBI Taxonomy" id="1237149"/>
    <lineage>
        <taxon>Bacteria</taxon>
        <taxon>Pseudomonadati</taxon>
        <taxon>Bacteroidota</taxon>
        <taxon>Cytophagia</taxon>
        <taxon>Cytophagales</taxon>
        <taxon>Fulvivirgaceae</taxon>
        <taxon>Fulvivirga</taxon>
    </lineage>
</organism>
<keyword evidence="3" id="KW-1185">Reference proteome</keyword>
<reference evidence="2 3" key="1">
    <citation type="submission" date="2012-12" db="EMBL/GenBank/DDBJ databases">
        <title>Genome assembly of Fulvivirga imtechensis AK7.</title>
        <authorList>
            <person name="Nupur N."/>
            <person name="Khatri I."/>
            <person name="Kumar R."/>
            <person name="Subramanian S."/>
            <person name="Pinnaka A."/>
        </authorList>
    </citation>
    <scope>NUCLEOTIDE SEQUENCE [LARGE SCALE GENOMIC DNA]</scope>
    <source>
        <strain evidence="2 3">AK7</strain>
    </source>
</reference>
<dbReference type="PANTHER" id="PTHR46246:SF1">
    <property type="entry name" value="GUANOSINE-3',5'-BIS(DIPHOSPHATE) 3'-PYROPHOSPHOHYDROLASE MESH1"/>
    <property type="match status" value="1"/>
</dbReference>
<keyword evidence="2" id="KW-0378">Hydrolase</keyword>
<dbReference type="InterPro" id="IPR052194">
    <property type="entry name" value="MESH1"/>
</dbReference>
<dbReference type="STRING" id="1237149.C900_00183"/>